<dbReference type="PANTHER" id="PTHR12993:SF11">
    <property type="entry name" value="N-ACETYLGLUCOSAMINYL-PHOSPHATIDYLINOSITOL DE-N-ACETYLASE"/>
    <property type="match status" value="1"/>
</dbReference>
<dbReference type="InterPro" id="IPR003737">
    <property type="entry name" value="GlcNAc_PI_deacetylase-related"/>
</dbReference>
<proteinExistence type="predicted"/>
<dbReference type="GO" id="GO:0016811">
    <property type="term" value="F:hydrolase activity, acting on carbon-nitrogen (but not peptide) bonds, in linear amides"/>
    <property type="evidence" value="ECO:0007669"/>
    <property type="project" value="TreeGrafter"/>
</dbReference>
<protein>
    <submittedName>
        <fullName evidence="1">Putative LmbE-like protein</fullName>
    </submittedName>
</protein>
<dbReference type="PANTHER" id="PTHR12993">
    <property type="entry name" value="N-ACETYLGLUCOSAMINYL-PHOSPHATIDYLINOSITOL DE-N-ACETYLASE-RELATED"/>
    <property type="match status" value="1"/>
</dbReference>
<dbReference type="InterPro" id="IPR024078">
    <property type="entry name" value="LmbE-like_dom_sf"/>
</dbReference>
<dbReference type="AlphaFoldDB" id="A0A075GWC5"/>
<dbReference type="Gene3D" id="3.40.50.10320">
    <property type="entry name" value="LmbE-like"/>
    <property type="match status" value="1"/>
</dbReference>
<dbReference type="SUPFAM" id="SSF102588">
    <property type="entry name" value="LmbE-like"/>
    <property type="match status" value="1"/>
</dbReference>
<dbReference type="EMBL" id="KF900759">
    <property type="protein sequence ID" value="AIF06113.1"/>
    <property type="molecule type" value="Genomic_DNA"/>
</dbReference>
<sequence>MAWKKENKPAQFLLSITAAHGDDWAALKTSAAEQGRPVSELVREAISDKVGAAELRRALVLSPHTDDAELGCGGTIAKLVERGWSVHVIYFSAVAERYPDLADEAAASGKIMGVTHEILGFYTRQFPRDRQEILQALCDHSRQQSYELVFTPATTDIHQDHGVVTAEALRAFRNCTLLGYELPWNNLEIELNCFVSLEERHVRKKLKALDCYDSQKHNPYFDPKFFRSVVRMRGVQLAVPYAEGFETLKVRLDGML</sequence>
<reference evidence="1" key="1">
    <citation type="journal article" date="2014" name="Genome Biol. Evol.">
        <title>Pangenome evidence for extensive interdomain horizontal transfer affecting lineage core and shell genes in uncultured planktonic thaumarchaeota and euryarchaeota.</title>
        <authorList>
            <person name="Deschamps P."/>
            <person name="Zivanovic Y."/>
            <person name="Moreira D."/>
            <person name="Rodriguez-Valera F."/>
            <person name="Lopez-Garcia P."/>
        </authorList>
    </citation>
    <scope>NUCLEOTIDE SEQUENCE</scope>
</reference>
<accession>A0A075GWC5</accession>
<dbReference type="Pfam" id="PF02585">
    <property type="entry name" value="PIG-L"/>
    <property type="match status" value="1"/>
</dbReference>
<name>A0A075GWC5_9EURY</name>
<evidence type="ECO:0000313" key="1">
    <source>
        <dbReference type="EMBL" id="AIF06113.1"/>
    </source>
</evidence>
<organism evidence="1">
    <name type="scientific">uncultured marine group II/III euryarchaeote KM3_18_H05</name>
    <dbReference type="NCBI Taxonomy" id="1457957"/>
    <lineage>
        <taxon>Archaea</taxon>
        <taxon>Methanobacteriati</taxon>
        <taxon>Methanobacteriota</taxon>
        <taxon>environmental samples</taxon>
    </lineage>
</organism>